<evidence type="ECO:0000313" key="2">
    <source>
        <dbReference type="EMBL" id="NEY70725.1"/>
    </source>
</evidence>
<dbReference type="InterPro" id="IPR050404">
    <property type="entry name" value="Heme-degrading_MO"/>
</dbReference>
<accession>A0A6M0Q2W6</accession>
<name>A0A6M0Q2W6_9BACI</name>
<dbReference type="AlphaFoldDB" id="A0A6M0Q2W6"/>
<dbReference type="GO" id="GO:0004497">
    <property type="term" value="F:monooxygenase activity"/>
    <property type="evidence" value="ECO:0007669"/>
    <property type="project" value="UniProtKB-KW"/>
</dbReference>
<feature type="domain" description="ABM" evidence="1">
    <location>
        <begin position="67"/>
        <end position="154"/>
    </location>
</feature>
<dbReference type="InterPro" id="IPR011008">
    <property type="entry name" value="Dimeric_a/b-barrel"/>
</dbReference>
<dbReference type="SUPFAM" id="SSF54909">
    <property type="entry name" value="Dimeric alpha+beta barrel"/>
    <property type="match status" value="1"/>
</dbReference>
<keyword evidence="3" id="KW-1185">Reference proteome</keyword>
<dbReference type="Proteomes" id="UP000481043">
    <property type="component" value="Unassembled WGS sequence"/>
</dbReference>
<dbReference type="PANTHER" id="PTHR34474">
    <property type="entry name" value="SIGNAL TRANSDUCTION PROTEIN TRAP"/>
    <property type="match status" value="1"/>
</dbReference>
<dbReference type="PANTHER" id="PTHR34474:SF2">
    <property type="entry name" value="SIGNAL TRANSDUCTION PROTEIN TRAP"/>
    <property type="match status" value="1"/>
</dbReference>
<comment type="caution">
    <text evidence="2">The sequence shown here is derived from an EMBL/GenBank/DDBJ whole genome shotgun (WGS) entry which is preliminary data.</text>
</comment>
<reference evidence="2 3" key="1">
    <citation type="submission" date="2020-02" db="EMBL/GenBank/DDBJ databases">
        <title>Bacillus aquiflavi sp. nov., isolated from yellow water of strong flavor Chinese baijiu in Yibin region of China.</title>
        <authorList>
            <person name="Xie J."/>
        </authorList>
    </citation>
    <scope>NUCLEOTIDE SEQUENCE [LARGE SCALE GENOMIC DNA]</scope>
    <source>
        <strain evidence="2 3">SA4</strain>
    </source>
</reference>
<dbReference type="PROSITE" id="PS51725">
    <property type="entry name" value="ABM"/>
    <property type="match status" value="1"/>
</dbReference>
<dbReference type="Pfam" id="PF03992">
    <property type="entry name" value="ABM"/>
    <property type="match status" value="1"/>
</dbReference>
<organism evidence="2 3">
    <name type="scientific">Bacillus mesophilus</name>
    <dbReference type="NCBI Taxonomy" id="1808955"/>
    <lineage>
        <taxon>Bacteria</taxon>
        <taxon>Bacillati</taxon>
        <taxon>Bacillota</taxon>
        <taxon>Bacilli</taxon>
        <taxon>Bacillales</taxon>
        <taxon>Bacillaceae</taxon>
        <taxon>Bacillus</taxon>
    </lineage>
</organism>
<protein>
    <submittedName>
        <fullName evidence="2">Antibiotic biosynthesis monooxygenase</fullName>
    </submittedName>
</protein>
<dbReference type="EMBL" id="JAAIWM010000001">
    <property type="protein sequence ID" value="NEY70725.1"/>
    <property type="molecule type" value="Genomic_DNA"/>
</dbReference>
<evidence type="ECO:0000259" key="1">
    <source>
        <dbReference type="PROSITE" id="PS51725"/>
    </source>
</evidence>
<dbReference type="RefSeq" id="WP_163177601.1">
    <property type="nucleotide sequence ID" value="NZ_JAAIWM010000001.1"/>
</dbReference>
<sequence>MKIYITSGTQDYLQKIVDENEGQTLILLQDIDEQTMLLHETNNETIFNEGREYEVLDQTGELTSTGYAVLNNIPVTDEGRPLFEYRFKNRARMVEDEPGFVAIRVLRPLNSDTYIILTLWQSEKDFLSWQTSKAYDHAHKKRGTAEGVDQQPIFPRPSYATKYNIVELK</sequence>
<keyword evidence="2" id="KW-0560">Oxidoreductase</keyword>
<proteinExistence type="predicted"/>
<gene>
    <name evidence="2" type="ORF">G4D63_03120</name>
</gene>
<dbReference type="Gene3D" id="3.30.70.100">
    <property type="match status" value="1"/>
</dbReference>
<dbReference type="InterPro" id="IPR007138">
    <property type="entry name" value="ABM_dom"/>
</dbReference>
<evidence type="ECO:0000313" key="3">
    <source>
        <dbReference type="Proteomes" id="UP000481043"/>
    </source>
</evidence>
<keyword evidence="2" id="KW-0503">Monooxygenase</keyword>